<evidence type="ECO:0000313" key="3">
    <source>
        <dbReference type="EMBL" id="KAF3141335.1"/>
    </source>
</evidence>
<evidence type="ECO:0000313" key="2">
    <source>
        <dbReference type="EMBL" id="KAF3109201.1"/>
    </source>
</evidence>
<proteinExistence type="predicted"/>
<gene>
    <name evidence="2" type="ORF">TWF102_009974</name>
    <name evidence="3" type="ORF">TWF703_002132</name>
</gene>
<sequence length="99" mass="11213">MDPREIRLREFLFAIFTTVLGSTLLMKAVQFKIWPEDFSEPTREFLLINAIVATIFGLGNLVFPSLGPRKLAIIFTLFTMSQLWAAPLDIGRSVVNPWG</sequence>
<organism evidence="3 5">
    <name type="scientific">Orbilia oligospora</name>
    <name type="common">Nematode-trapping fungus</name>
    <name type="synonym">Arthrobotrys oligospora</name>
    <dbReference type="NCBI Taxonomy" id="2813651"/>
    <lineage>
        <taxon>Eukaryota</taxon>
        <taxon>Fungi</taxon>
        <taxon>Dikarya</taxon>
        <taxon>Ascomycota</taxon>
        <taxon>Pezizomycotina</taxon>
        <taxon>Orbiliomycetes</taxon>
        <taxon>Orbiliales</taxon>
        <taxon>Orbiliaceae</taxon>
        <taxon>Orbilia</taxon>
    </lineage>
</organism>
<dbReference type="OrthoDB" id="5275662at2759"/>
<keyword evidence="1" id="KW-0472">Membrane</keyword>
<feature type="transmembrane region" description="Helical" evidence="1">
    <location>
        <begin position="45"/>
        <end position="64"/>
    </location>
</feature>
<name>A0A7C8JTW0_ORBOL</name>
<dbReference type="EMBL" id="WIQZ01000014">
    <property type="protein sequence ID" value="KAF3141335.1"/>
    <property type="molecule type" value="Genomic_DNA"/>
</dbReference>
<evidence type="ECO:0000256" key="1">
    <source>
        <dbReference type="SAM" id="Phobius"/>
    </source>
</evidence>
<keyword evidence="1" id="KW-0812">Transmembrane</keyword>
<dbReference type="EMBL" id="WIQW01000007">
    <property type="protein sequence ID" value="KAF3109201.1"/>
    <property type="molecule type" value="Genomic_DNA"/>
</dbReference>
<protein>
    <submittedName>
        <fullName evidence="3">Uncharacterized protein</fullName>
    </submittedName>
</protein>
<dbReference type="Proteomes" id="UP000480548">
    <property type="component" value="Unassembled WGS sequence"/>
</dbReference>
<feature type="transmembrane region" description="Helical" evidence="1">
    <location>
        <begin position="12"/>
        <end position="33"/>
    </location>
</feature>
<dbReference type="Proteomes" id="UP000475325">
    <property type="component" value="Unassembled WGS sequence"/>
</dbReference>
<feature type="transmembrane region" description="Helical" evidence="1">
    <location>
        <begin position="71"/>
        <end position="90"/>
    </location>
</feature>
<evidence type="ECO:0000313" key="4">
    <source>
        <dbReference type="Proteomes" id="UP000475325"/>
    </source>
</evidence>
<dbReference type="AlphaFoldDB" id="A0A7C8JTW0"/>
<reference evidence="4 5" key="1">
    <citation type="submission" date="2019-06" db="EMBL/GenBank/DDBJ databases">
        <authorList>
            <person name="Palmer J.M."/>
        </authorList>
    </citation>
    <scope>NUCLEOTIDE SEQUENCE [LARGE SCALE GENOMIC DNA]</scope>
    <source>
        <strain evidence="2 4">TWF102</strain>
        <strain evidence="3 5">TWF703</strain>
    </source>
</reference>
<comment type="caution">
    <text evidence="3">The sequence shown here is derived from an EMBL/GenBank/DDBJ whole genome shotgun (WGS) entry which is preliminary data.</text>
</comment>
<keyword evidence="1" id="KW-1133">Transmembrane helix</keyword>
<evidence type="ECO:0000313" key="5">
    <source>
        <dbReference type="Proteomes" id="UP000480548"/>
    </source>
</evidence>
<accession>A0A7C8JTW0</accession>